<dbReference type="Proteomes" id="UP000030651">
    <property type="component" value="Unassembled WGS sequence"/>
</dbReference>
<dbReference type="OrthoDB" id="4442216at2759"/>
<sequence length="284" mass="30339">MWEFRVNLANGVKESKYPVWTRANNYKSSDAKGVEYNELMRANGGTSLDYIGLDPYLSDLDGLYAYGHKTISTSGTQVNAWGKNLVMAMENGGDITNAPNAVLATLAGGALYNTYEIYGPDGYGLYVPTSDSDFTPVARGSYVADVKVVNNMLKKIGHDLASRVPLSVGGTGIAFYNYLASDTTSTSNFQAFNVTYETTNTTGVGISTVRTGTELAFVSSQDATFTLSSASAYNVVSAETGSYNGGTTWSKDETATYNSKDGDVDFSIAAGECIRIVFEETVAT</sequence>
<dbReference type="KEGG" id="pfy:PFICI_07795"/>
<reference evidence="2" key="1">
    <citation type="journal article" date="2015" name="BMC Genomics">
        <title>Genomic and transcriptomic analysis of the endophytic fungus Pestalotiopsis fici reveals its lifestyle and high potential for synthesis of natural products.</title>
        <authorList>
            <person name="Wang X."/>
            <person name="Zhang X."/>
            <person name="Liu L."/>
            <person name="Xiang M."/>
            <person name="Wang W."/>
            <person name="Sun X."/>
            <person name="Che Y."/>
            <person name="Guo L."/>
            <person name="Liu G."/>
            <person name="Guo L."/>
            <person name="Wang C."/>
            <person name="Yin W.B."/>
            <person name="Stadler M."/>
            <person name="Zhang X."/>
            <person name="Liu X."/>
        </authorList>
    </citation>
    <scope>NUCLEOTIDE SEQUENCE [LARGE SCALE GENOMIC DNA]</scope>
    <source>
        <strain evidence="2">W106-1 / CGMCC3.15140</strain>
    </source>
</reference>
<name>W3X525_PESFW</name>
<dbReference type="AlphaFoldDB" id="W3X525"/>
<dbReference type="GeneID" id="19272808"/>
<evidence type="ECO:0000313" key="1">
    <source>
        <dbReference type="EMBL" id="ETS80266.1"/>
    </source>
</evidence>
<dbReference type="RefSeq" id="XP_007834567.1">
    <property type="nucleotide sequence ID" value="XM_007836376.1"/>
</dbReference>
<keyword evidence="2" id="KW-1185">Reference proteome</keyword>
<organism evidence="1 2">
    <name type="scientific">Pestalotiopsis fici (strain W106-1 / CGMCC3.15140)</name>
    <dbReference type="NCBI Taxonomy" id="1229662"/>
    <lineage>
        <taxon>Eukaryota</taxon>
        <taxon>Fungi</taxon>
        <taxon>Dikarya</taxon>
        <taxon>Ascomycota</taxon>
        <taxon>Pezizomycotina</taxon>
        <taxon>Sordariomycetes</taxon>
        <taxon>Xylariomycetidae</taxon>
        <taxon>Amphisphaeriales</taxon>
        <taxon>Sporocadaceae</taxon>
        <taxon>Pestalotiopsis</taxon>
    </lineage>
</organism>
<dbReference type="InParanoid" id="W3X525"/>
<dbReference type="HOGENOM" id="CLU_980415_0_0_1"/>
<evidence type="ECO:0000313" key="2">
    <source>
        <dbReference type="Proteomes" id="UP000030651"/>
    </source>
</evidence>
<accession>W3X525</accession>
<protein>
    <submittedName>
        <fullName evidence="1">Uncharacterized protein</fullName>
    </submittedName>
</protein>
<proteinExistence type="predicted"/>
<dbReference type="EMBL" id="KI912113">
    <property type="protein sequence ID" value="ETS80266.1"/>
    <property type="molecule type" value="Genomic_DNA"/>
</dbReference>
<gene>
    <name evidence="1" type="ORF">PFICI_07795</name>
</gene>